<feature type="transmembrane region" description="Helical" evidence="9">
    <location>
        <begin position="63"/>
        <end position="80"/>
    </location>
</feature>
<feature type="transmembrane region" description="Helical" evidence="9">
    <location>
        <begin position="417"/>
        <end position="439"/>
    </location>
</feature>
<comment type="subcellular location">
    <subcellularLocation>
        <location evidence="1">Cell membrane</location>
        <topology evidence="1">Multi-pass membrane protein</topology>
    </subcellularLocation>
</comment>
<feature type="domain" description="Major facilitator superfamily (MFS) profile" evidence="10">
    <location>
        <begin position="25"/>
        <end position="469"/>
    </location>
</feature>
<evidence type="ECO:0000256" key="4">
    <source>
        <dbReference type="ARBA" id="ARBA00022692"/>
    </source>
</evidence>
<comment type="caution">
    <text evidence="11">The sequence shown here is derived from an EMBL/GenBank/DDBJ whole genome shotgun (WGS) entry which is preliminary data.</text>
</comment>
<evidence type="ECO:0000256" key="9">
    <source>
        <dbReference type="SAM" id="Phobius"/>
    </source>
</evidence>
<keyword evidence="2" id="KW-0813">Transport</keyword>
<dbReference type="PANTHER" id="PTHR42718:SF48">
    <property type="entry name" value="CONSERVED TWO-DOMAIN MEMBRANE PROTEIN-RELATED"/>
    <property type="match status" value="1"/>
</dbReference>
<dbReference type="PROSITE" id="PS50850">
    <property type="entry name" value="MFS"/>
    <property type="match status" value="1"/>
</dbReference>
<evidence type="ECO:0000256" key="2">
    <source>
        <dbReference type="ARBA" id="ARBA00022448"/>
    </source>
</evidence>
<feature type="transmembrane region" description="Helical" evidence="9">
    <location>
        <begin position="178"/>
        <end position="198"/>
    </location>
</feature>
<feature type="transmembrane region" description="Helical" evidence="9">
    <location>
        <begin position="445"/>
        <end position="464"/>
    </location>
</feature>
<protein>
    <submittedName>
        <fullName evidence="11">EmrB/QacA subfamily drug resistance transporter</fullName>
    </submittedName>
</protein>
<dbReference type="NCBIfam" id="TIGR00711">
    <property type="entry name" value="efflux_EmrB"/>
    <property type="match status" value="1"/>
</dbReference>
<feature type="transmembrane region" description="Helical" evidence="9">
    <location>
        <begin position="373"/>
        <end position="396"/>
    </location>
</feature>
<dbReference type="GO" id="GO:0005886">
    <property type="term" value="C:plasma membrane"/>
    <property type="evidence" value="ECO:0007669"/>
    <property type="project" value="UniProtKB-SubCell"/>
</dbReference>
<feature type="transmembrane region" description="Helical" evidence="9">
    <location>
        <begin position="92"/>
        <end position="115"/>
    </location>
</feature>
<dbReference type="InterPro" id="IPR005829">
    <property type="entry name" value="Sugar_transporter_CS"/>
</dbReference>
<dbReference type="PROSITE" id="PS00216">
    <property type="entry name" value="SUGAR_TRANSPORT_1"/>
    <property type="match status" value="1"/>
</dbReference>
<dbReference type="InterPro" id="IPR020846">
    <property type="entry name" value="MFS_dom"/>
</dbReference>
<keyword evidence="7" id="KW-0046">Antibiotic resistance</keyword>
<accession>A0A7X5XCU7</accession>
<dbReference type="GO" id="GO:0046677">
    <property type="term" value="P:response to antibiotic"/>
    <property type="evidence" value="ECO:0007669"/>
    <property type="project" value="UniProtKB-KW"/>
</dbReference>
<keyword evidence="6 9" id="KW-0472">Membrane</keyword>
<evidence type="ECO:0000313" key="12">
    <source>
        <dbReference type="Proteomes" id="UP000536624"/>
    </source>
</evidence>
<evidence type="ECO:0000313" key="11">
    <source>
        <dbReference type="EMBL" id="NIY70803.1"/>
    </source>
</evidence>
<name>A0A7X5XCU7_STRMQ</name>
<dbReference type="EMBL" id="JAALLH010000003">
    <property type="protein sequence ID" value="NIY70803.1"/>
    <property type="molecule type" value="Genomic_DNA"/>
</dbReference>
<evidence type="ECO:0000256" key="6">
    <source>
        <dbReference type="ARBA" id="ARBA00023136"/>
    </source>
</evidence>
<dbReference type="Gene3D" id="1.20.1250.20">
    <property type="entry name" value="MFS general substrate transporter like domains"/>
    <property type="match status" value="1"/>
</dbReference>
<keyword evidence="3" id="KW-1003">Cell membrane</keyword>
<evidence type="ECO:0000256" key="7">
    <source>
        <dbReference type="ARBA" id="ARBA00023251"/>
    </source>
</evidence>
<dbReference type="AlphaFoldDB" id="A0A7X5XCU7"/>
<evidence type="ECO:0000256" key="3">
    <source>
        <dbReference type="ARBA" id="ARBA00022475"/>
    </source>
</evidence>
<dbReference type="Proteomes" id="UP000536624">
    <property type="component" value="Unassembled WGS sequence"/>
</dbReference>
<feature type="transmembrane region" description="Helical" evidence="9">
    <location>
        <begin position="210"/>
        <end position="230"/>
    </location>
</feature>
<gene>
    <name evidence="11" type="ORF">SMALB_8985</name>
</gene>
<dbReference type="Gene3D" id="1.20.1720.10">
    <property type="entry name" value="Multidrug resistance protein D"/>
    <property type="match status" value="1"/>
</dbReference>
<dbReference type="GO" id="GO:0022857">
    <property type="term" value="F:transmembrane transporter activity"/>
    <property type="evidence" value="ECO:0007669"/>
    <property type="project" value="InterPro"/>
</dbReference>
<dbReference type="InterPro" id="IPR004638">
    <property type="entry name" value="EmrB-like"/>
</dbReference>
<reference evidence="11 12" key="1">
    <citation type="submission" date="2020-02" db="EMBL/GenBank/DDBJ databases">
        <title>Streptomyces malaysiensis DSM14702 (JHCC583434, PFL_A843) Genome sequencing and assembly.</title>
        <authorList>
            <person name="Samborskyy M."/>
        </authorList>
    </citation>
    <scope>NUCLEOTIDE SEQUENCE [LARGE SCALE GENOMIC DNA]</scope>
    <source>
        <strain evidence="11 12">DSM 14702</strain>
    </source>
</reference>
<evidence type="ECO:0000256" key="8">
    <source>
        <dbReference type="SAM" id="MobiDB-lite"/>
    </source>
</evidence>
<proteinExistence type="predicted"/>
<dbReference type="PANTHER" id="PTHR42718">
    <property type="entry name" value="MAJOR FACILITATOR SUPERFAMILY MULTIDRUG TRANSPORTER MFSC"/>
    <property type="match status" value="1"/>
</dbReference>
<organism evidence="11 12">
    <name type="scientific">Streptomyces malaysiensis</name>
    <dbReference type="NCBI Taxonomy" id="92644"/>
    <lineage>
        <taxon>Bacteria</taxon>
        <taxon>Bacillati</taxon>
        <taxon>Actinomycetota</taxon>
        <taxon>Actinomycetes</taxon>
        <taxon>Kitasatosporales</taxon>
        <taxon>Streptomycetaceae</taxon>
        <taxon>Streptomyces</taxon>
        <taxon>Streptomyces violaceusniger group</taxon>
    </lineage>
</organism>
<keyword evidence="5 9" id="KW-1133">Transmembrane helix</keyword>
<feature type="transmembrane region" description="Helical" evidence="9">
    <location>
        <begin position="24"/>
        <end position="43"/>
    </location>
</feature>
<dbReference type="Pfam" id="PF07690">
    <property type="entry name" value="MFS_1"/>
    <property type="match status" value="1"/>
</dbReference>
<dbReference type="CDD" id="cd17321">
    <property type="entry name" value="MFS_MMR_MDR_like"/>
    <property type="match status" value="1"/>
</dbReference>
<sequence>MVLGMAKSSQGQVQASRPAHHPNLVLFVLCLAAFMASLDVFIVNVAFEDIGHDFRVQLSDLSWILNAYTIIYAALLVPAGRIADRFGRKGAFMVGLGLFTAASAACAATDGVWWLVAFRGVQSVGAALLTPASLGLVIGAAPAEHRTRSVRIWAASGAFAAALGPVIGGLLVEASWRWVFLVNVPVGVAALVATAVIVPRMRIEAAKQLPDALGAMLLIVAIGALTLGLVQGTDWGWTDPRILAAWAVTLVALCGFLISSSRHSAPVIDAALLRVRTFTWSNVTALLFSVPFAAALLANILWLQQIWHYSAVRTGFAVAGGPALVPPFTLLAHRLAHRIPIGWIVAVGSVMYGASTLYTSLTVTAHPNYATSILPSLLLGGAGVGFALPAILSSATTDLQPAQSATGSAIVNMSRQLGTALGVSIFVAIVGNPVGYQAAHSVFQHAWWTLAAVGVVAAVAAPAMTPKSRGTASSAPAQAVSEDKAGSPT</sequence>
<feature type="transmembrane region" description="Helical" evidence="9">
    <location>
        <begin position="152"/>
        <end position="172"/>
    </location>
</feature>
<keyword evidence="4 9" id="KW-0812">Transmembrane</keyword>
<feature type="transmembrane region" description="Helical" evidence="9">
    <location>
        <begin position="314"/>
        <end position="332"/>
    </location>
</feature>
<feature type="region of interest" description="Disordered" evidence="8">
    <location>
        <begin position="466"/>
        <end position="489"/>
    </location>
</feature>
<dbReference type="InterPro" id="IPR011701">
    <property type="entry name" value="MFS"/>
</dbReference>
<feature type="transmembrane region" description="Helical" evidence="9">
    <location>
        <begin position="339"/>
        <end position="361"/>
    </location>
</feature>
<evidence type="ECO:0000259" key="10">
    <source>
        <dbReference type="PROSITE" id="PS50850"/>
    </source>
</evidence>
<feature type="transmembrane region" description="Helical" evidence="9">
    <location>
        <begin position="121"/>
        <end position="140"/>
    </location>
</feature>
<evidence type="ECO:0000256" key="5">
    <source>
        <dbReference type="ARBA" id="ARBA00022989"/>
    </source>
</evidence>
<feature type="transmembrane region" description="Helical" evidence="9">
    <location>
        <begin position="242"/>
        <end position="259"/>
    </location>
</feature>
<evidence type="ECO:0000256" key="1">
    <source>
        <dbReference type="ARBA" id="ARBA00004651"/>
    </source>
</evidence>
<dbReference type="SUPFAM" id="SSF103473">
    <property type="entry name" value="MFS general substrate transporter"/>
    <property type="match status" value="1"/>
</dbReference>
<feature type="transmembrane region" description="Helical" evidence="9">
    <location>
        <begin position="280"/>
        <end position="302"/>
    </location>
</feature>
<dbReference type="InterPro" id="IPR036259">
    <property type="entry name" value="MFS_trans_sf"/>
</dbReference>